<dbReference type="InterPro" id="IPR038273">
    <property type="entry name" value="Ndc80_sf"/>
</dbReference>
<evidence type="ECO:0000259" key="11">
    <source>
        <dbReference type="Pfam" id="PF03801"/>
    </source>
</evidence>
<accession>A0AAW0LLV3</accession>
<comment type="subcellular location">
    <subcellularLocation>
        <location evidence="8">Chromosome</location>
        <location evidence="8">Centromere</location>
        <location evidence="8">Kinetochore</location>
    </subcellularLocation>
    <subcellularLocation>
        <location evidence="8">Nucleus</location>
    </subcellularLocation>
</comment>
<feature type="region of interest" description="Disordered" evidence="10">
    <location>
        <begin position="1"/>
        <end position="50"/>
    </location>
</feature>
<evidence type="ECO:0000256" key="5">
    <source>
        <dbReference type="ARBA" id="ARBA00023054"/>
    </source>
</evidence>
<evidence type="ECO:0000313" key="13">
    <source>
        <dbReference type="Proteomes" id="UP000237347"/>
    </source>
</evidence>
<reference evidence="12 13" key="1">
    <citation type="journal article" date="2018" name="Sci. Data">
        <title>The draft genome sequence of cork oak.</title>
        <authorList>
            <person name="Ramos A.M."/>
            <person name="Usie A."/>
            <person name="Barbosa P."/>
            <person name="Barros P.M."/>
            <person name="Capote T."/>
            <person name="Chaves I."/>
            <person name="Simoes F."/>
            <person name="Abreu I."/>
            <person name="Carrasquinho I."/>
            <person name="Faro C."/>
            <person name="Guimaraes J.B."/>
            <person name="Mendonca D."/>
            <person name="Nobrega F."/>
            <person name="Rodrigues L."/>
            <person name="Saibo N.J.M."/>
            <person name="Varela M.C."/>
            <person name="Egas C."/>
            <person name="Matos J."/>
            <person name="Miguel C.M."/>
            <person name="Oliveira M.M."/>
            <person name="Ricardo C.P."/>
            <person name="Goncalves S."/>
        </authorList>
    </citation>
    <scope>NUCLEOTIDE SEQUENCE [LARGE SCALE GENOMIC DNA]</scope>
    <source>
        <strain evidence="13">cv. HL8</strain>
    </source>
</reference>
<dbReference type="InterPro" id="IPR055260">
    <property type="entry name" value="Ndc80_CH"/>
</dbReference>
<evidence type="ECO:0000256" key="2">
    <source>
        <dbReference type="ARBA" id="ARBA00022454"/>
    </source>
</evidence>
<name>A0AAW0LLV3_QUESU</name>
<keyword evidence="4 8" id="KW-0498">Mitosis</keyword>
<dbReference type="GO" id="GO:0031262">
    <property type="term" value="C:Ndc80 complex"/>
    <property type="evidence" value="ECO:0007669"/>
    <property type="project" value="UniProtKB-UniRule"/>
</dbReference>
<dbReference type="GO" id="GO:0005634">
    <property type="term" value="C:nucleus"/>
    <property type="evidence" value="ECO:0007669"/>
    <property type="project" value="UniProtKB-SubCell"/>
</dbReference>
<evidence type="ECO:0000256" key="7">
    <source>
        <dbReference type="ARBA" id="ARBA00023328"/>
    </source>
</evidence>
<dbReference type="PANTHER" id="PTHR46681">
    <property type="entry name" value="KINETOCHORE PROTEIN NDC80 HOMOLOG"/>
    <property type="match status" value="1"/>
</dbReference>
<evidence type="ECO:0000256" key="8">
    <source>
        <dbReference type="RuleBase" id="RU368072"/>
    </source>
</evidence>
<evidence type="ECO:0000256" key="1">
    <source>
        <dbReference type="ARBA" id="ARBA00007050"/>
    </source>
</evidence>
<dbReference type="EMBL" id="PKMF04000077">
    <property type="protein sequence ID" value="KAK7852255.1"/>
    <property type="molecule type" value="Genomic_DNA"/>
</dbReference>
<feature type="coiled-coil region" evidence="9">
    <location>
        <begin position="419"/>
        <end position="473"/>
    </location>
</feature>
<dbReference type="PANTHER" id="PTHR46681:SF1">
    <property type="entry name" value="KINETOCHORE PROTEIN NDC80 HOMOLOG"/>
    <property type="match status" value="1"/>
</dbReference>
<evidence type="ECO:0000256" key="9">
    <source>
        <dbReference type="SAM" id="Coils"/>
    </source>
</evidence>
<evidence type="ECO:0000256" key="10">
    <source>
        <dbReference type="SAM" id="MobiDB-lite"/>
    </source>
</evidence>
<dbReference type="Proteomes" id="UP000237347">
    <property type="component" value="Unassembled WGS sequence"/>
</dbReference>
<evidence type="ECO:0000256" key="3">
    <source>
        <dbReference type="ARBA" id="ARBA00022618"/>
    </source>
</evidence>
<keyword evidence="6 8" id="KW-0131">Cell cycle</keyword>
<protein>
    <recommendedName>
        <fullName evidence="8">Kinetochore protein NDC80</fullName>
    </recommendedName>
</protein>
<comment type="function">
    <text evidence="8">Acts as a component of the essential kinetochore-associated NDC80 complex, which is required for chromosome segregation and spindle checkpoint activity.</text>
</comment>
<comment type="caution">
    <text evidence="12">The sequence shown here is derived from an EMBL/GenBank/DDBJ whole genome shotgun (WGS) entry which is preliminary data.</text>
</comment>
<organism evidence="12 13">
    <name type="scientific">Quercus suber</name>
    <name type="common">Cork oak</name>
    <dbReference type="NCBI Taxonomy" id="58331"/>
    <lineage>
        <taxon>Eukaryota</taxon>
        <taxon>Viridiplantae</taxon>
        <taxon>Streptophyta</taxon>
        <taxon>Embryophyta</taxon>
        <taxon>Tracheophyta</taxon>
        <taxon>Spermatophyta</taxon>
        <taxon>Magnoliopsida</taxon>
        <taxon>eudicotyledons</taxon>
        <taxon>Gunneridae</taxon>
        <taxon>Pentapetalae</taxon>
        <taxon>rosids</taxon>
        <taxon>fabids</taxon>
        <taxon>Fagales</taxon>
        <taxon>Fagaceae</taxon>
        <taxon>Quercus</taxon>
    </lineage>
</organism>
<keyword evidence="13" id="KW-1185">Reference proteome</keyword>
<keyword evidence="7 8" id="KW-0137">Centromere</keyword>
<keyword evidence="3 8" id="KW-0132">Cell division</keyword>
<evidence type="ECO:0000256" key="4">
    <source>
        <dbReference type="ARBA" id="ARBA00022776"/>
    </source>
</evidence>
<keyword evidence="2 8" id="KW-0158">Chromosome</keyword>
<dbReference type="GO" id="GO:0051301">
    <property type="term" value="P:cell division"/>
    <property type="evidence" value="ECO:0007669"/>
    <property type="project" value="UniProtKB-UniRule"/>
</dbReference>
<evidence type="ECO:0000256" key="6">
    <source>
        <dbReference type="ARBA" id="ARBA00023306"/>
    </source>
</evidence>
<dbReference type="AlphaFoldDB" id="A0AAW0LLV3"/>
<keyword evidence="8" id="KW-0539">Nucleus</keyword>
<dbReference type="GO" id="GO:0051315">
    <property type="term" value="P:attachment of mitotic spindle microtubules to kinetochore"/>
    <property type="evidence" value="ECO:0007669"/>
    <property type="project" value="UniProtKB-UniRule"/>
</dbReference>
<sequence length="579" mass="66064">MRGAGGWRHRPKESLAAAQPPPTPVDQFRQFNQSRDSDASFGSSRPSSSVGIPRSFDLLYKDRSLQQSALSTINSYLSSHSHPPFKASLPSAKEITDSLRFLLSRLQFPSSSKLDEDLPFLLKSLNYPFKFNKSILKAPGTPHHWPSILAIIHWLVQIALFNDNLSASASSPPALADNDLKSYVLQSYLHFARGDDDSVDALDGDFVERLERKKQDLKENVDVLSGNVRELEAKLEALRSAPSQKELLEKDKGLLEEDVSKFHTIIGEFTERMGSMEKALEEKEKELEAKVQERMRIAEENEELKRRVETQTLNARDMDRMRRELQAVERDIAEAEIARNTWEEKSWDLDTKIGHQFKELEALAMECNQAMRRLKLGNDFQYVLNAKGSTPAEIMGIDYKSKLKPSLNSYADDIQKSSMEKLEELISLQQQSKENAAKIEGKRNNITALQYRIEELEAQLSLLKKETQEYTYSCAAEAKKMVEEVQMEAHNLDIVEREAAEVLKTSEWRLQEAVRQSEEEIQMCARELFSLVDFVSKYKEYVESRISEMKSNLSETVDAVSDAYKNSLPAHLQLMKTSL</sequence>
<keyword evidence="5 9" id="KW-0175">Coiled coil</keyword>
<dbReference type="Gene3D" id="1.10.418.30">
    <property type="entry name" value="Ncd80 complex, Ncd80 subunit"/>
    <property type="match status" value="1"/>
</dbReference>
<feature type="coiled-coil region" evidence="9">
    <location>
        <begin position="266"/>
        <end position="345"/>
    </location>
</feature>
<dbReference type="InterPro" id="IPR055307">
    <property type="entry name" value="NDC80_plants"/>
</dbReference>
<comment type="similarity">
    <text evidence="1 8">Belongs to the NDC80/HEC1 family.</text>
</comment>
<keyword evidence="8" id="KW-0995">Kinetochore</keyword>
<feature type="compositionally biased region" description="Low complexity" evidence="10">
    <location>
        <begin position="39"/>
        <end position="50"/>
    </location>
</feature>
<gene>
    <name evidence="12" type="primary">NDC80</name>
    <name evidence="12" type="ORF">CFP56_039414</name>
</gene>
<feature type="domain" description="Kinetochore protein Ndc80 CH" evidence="11">
    <location>
        <begin position="60"/>
        <end position="162"/>
    </location>
</feature>
<proteinExistence type="inferred from homology"/>
<feature type="coiled-coil region" evidence="9">
    <location>
        <begin position="207"/>
        <end position="241"/>
    </location>
</feature>
<dbReference type="Gramene" id="rna-CFP56_39471">
    <property type="protein sequence ID" value="cds-POE59902.1"/>
    <property type="gene ID" value="gene-CFP56_39471"/>
</dbReference>
<evidence type="ECO:0000313" key="12">
    <source>
        <dbReference type="EMBL" id="KAK7852255.1"/>
    </source>
</evidence>
<dbReference type="Pfam" id="PF03801">
    <property type="entry name" value="Ndc80_HEC"/>
    <property type="match status" value="1"/>
</dbReference>
<comment type="subunit">
    <text evidence="8">Component of the NDC80 complex.</text>
</comment>